<gene>
    <name evidence="2" type="ORF">Q3C12_27320</name>
</gene>
<dbReference type="EMBL" id="JAUMKJ010000045">
    <property type="protein sequence ID" value="MDO3680723.1"/>
    <property type="molecule type" value="Genomic_DNA"/>
</dbReference>
<dbReference type="InterPro" id="IPR024775">
    <property type="entry name" value="DinB-like"/>
</dbReference>
<dbReference type="Pfam" id="PF12867">
    <property type="entry name" value="DinB_2"/>
    <property type="match status" value="1"/>
</dbReference>
<dbReference type="InterPro" id="IPR034660">
    <property type="entry name" value="DinB/YfiT-like"/>
</dbReference>
<proteinExistence type="predicted"/>
<dbReference type="Proteomes" id="UP001168883">
    <property type="component" value="Unassembled WGS sequence"/>
</dbReference>
<keyword evidence="3" id="KW-1185">Reference proteome</keyword>
<evidence type="ECO:0000313" key="2">
    <source>
        <dbReference type="EMBL" id="MDO3680723.1"/>
    </source>
</evidence>
<reference evidence="2" key="1">
    <citation type="submission" date="2023-07" db="EMBL/GenBank/DDBJ databases">
        <authorList>
            <person name="Aktuganov G."/>
            <person name="Boyko T."/>
            <person name="Delegan Y."/>
            <person name="Galimzianova N."/>
            <person name="Gilvanova E."/>
            <person name="Korobov V."/>
            <person name="Kuzmina L."/>
            <person name="Melentiev A."/>
            <person name="Milman P."/>
            <person name="Ryabova A."/>
            <person name="Stupak E."/>
            <person name="Yasakov T."/>
            <person name="Zharikova N."/>
            <person name="Zhurenko E."/>
        </authorList>
    </citation>
    <scope>NUCLEOTIDE SEQUENCE</scope>
    <source>
        <strain evidence="2">IB-739</strain>
    </source>
</reference>
<dbReference type="SUPFAM" id="SSF109854">
    <property type="entry name" value="DinB/YfiT-like putative metalloenzymes"/>
    <property type="match status" value="1"/>
</dbReference>
<dbReference type="Gene3D" id="1.20.120.450">
    <property type="entry name" value="dinb family like domain"/>
    <property type="match status" value="1"/>
</dbReference>
<organism evidence="2 3">
    <name type="scientific">Paenibacillus ehimensis</name>
    <dbReference type="NCBI Taxonomy" id="79264"/>
    <lineage>
        <taxon>Bacteria</taxon>
        <taxon>Bacillati</taxon>
        <taxon>Bacillota</taxon>
        <taxon>Bacilli</taxon>
        <taxon>Bacillales</taxon>
        <taxon>Paenibacillaceae</taxon>
        <taxon>Paenibacillus</taxon>
    </lineage>
</organism>
<name>A0ABT8VIE4_9BACL</name>
<comment type="caution">
    <text evidence="2">The sequence shown here is derived from an EMBL/GenBank/DDBJ whole genome shotgun (WGS) entry which is preliminary data.</text>
</comment>
<accession>A0ABT8VIE4</accession>
<dbReference type="RefSeq" id="WP_246063064.1">
    <property type="nucleotide sequence ID" value="NZ_JARLKN010000170.1"/>
</dbReference>
<protein>
    <submittedName>
        <fullName evidence="2">DinB family protein</fullName>
    </submittedName>
</protein>
<evidence type="ECO:0000259" key="1">
    <source>
        <dbReference type="Pfam" id="PF12867"/>
    </source>
</evidence>
<evidence type="ECO:0000313" key="3">
    <source>
        <dbReference type="Proteomes" id="UP001168883"/>
    </source>
</evidence>
<feature type="domain" description="DinB-like" evidence="1">
    <location>
        <begin position="38"/>
        <end position="166"/>
    </location>
</feature>
<sequence>MVWTGTIDEEEKIVGNNERSKAELLPEFRGLLAFAEEIRSVDARTWDEPLGPGKWTMKEVVGHLLLWDQYFYESAIGKIAEGKPLTLKQLDFDAFNARAAQYGRTQTSGKLVEELVLWRSRLADALEGLSETEFCRSFPDLDGKPFVISEYIPDFVWHDRHHIAQLREFLSRSS</sequence>